<comment type="caution">
    <text evidence="2">The sequence shown here is derived from an EMBL/GenBank/DDBJ whole genome shotgun (WGS) entry which is preliminary data.</text>
</comment>
<evidence type="ECO:0000313" key="2">
    <source>
        <dbReference type="EMBL" id="PVU97922.1"/>
    </source>
</evidence>
<gene>
    <name evidence="2" type="ORF">BB561_000170</name>
</gene>
<feature type="compositionally biased region" description="Basic residues" evidence="1">
    <location>
        <begin position="387"/>
        <end position="396"/>
    </location>
</feature>
<name>A0A2T9YZZ0_9FUNG</name>
<sequence length="404" mass="46155">MCEATYSKKTFNLIEEKRSSILQQGTRTEISYEKNIPGSKQGTDGGSICSISKESNRERKEFQNEDIVNNIPPHNLPNFAPIIGMGEITEDKYFCIYRKSSYYRGNKRNMCGIYIKDSEKTKKAGGSDKLKEVSNHPAQTITHLEIVINLKEMKLKFPTSSSKVEHMEINICSCQAYDTEPIVLKNLINSMEQTVISSREYRIRNLYRYQYHRIRDSCCYRFYSELQTTLETLMHINDKELLTILYAFQLQSVVCRSVLIYSGNNTKLSYVRKYLEMLIINKYSNTSNLRTDNIKPTDAPSKLSLVPRPQSSRTKCLSTQLRIVGKIMILPTLEPDNTSDQKDTPGENNTDNYKIVLEDCNIAPGPTGTVYSTKTASTSNHSDSGPKKQKVILHKKQALELNDK</sequence>
<dbReference type="EMBL" id="MBFR01000005">
    <property type="protein sequence ID" value="PVU97922.1"/>
    <property type="molecule type" value="Genomic_DNA"/>
</dbReference>
<accession>A0A2T9YZZ0</accession>
<protein>
    <submittedName>
        <fullName evidence="2">Uncharacterized protein</fullName>
    </submittedName>
</protein>
<feature type="region of interest" description="Disordered" evidence="1">
    <location>
        <begin position="367"/>
        <end position="404"/>
    </location>
</feature>
<feature type="compositionally biased region" description="Polar residues" evidence="1">
    <location>
        <begin position="369"/>
        <end position="383"/>
    </location>
</feature>
<evidence type="ECO:0000313" key="3">
    <source>
        <dbReference type="Proteomes" id="UP000245383"/>
    </source>
</evidence>
<proteinExistence type="predicted"/>
<evidence type="ECO:0000256" key="1">
    <source>
        <dbReference type="SAM" id="MobiDB-lite"/>
    </source>
</evidence>
<keyword evidence="3" id="KW-1185">Reference proteome</keyword>
<dbReference type="Proteomes" id="UP000245383">
    <property type="component" value="Unassembled WGS sequence"/>
</dbReference>
<organism evidence="2 3">
    <name type="scientific">Smittium simulii</name>
    <dbReference type="NCBI Taxonomy" id="133385"/>
    <lineage>
        <taxon>Eukaryota</taxon>
        <taxon>Fungi</taxon>
        <taxon>Fungi incertae sedis</taxon>
        <taxon>Zoopagomycota</taxon>
        <taxon>Kickxellomycotina</taxon>
        <taxon>Harpellomycetes</taxon>
        <taxon>Harpellales</taxon>
        <taxon>Legeriomycetaceae</taxon>
        <taxon>Smittium</taxon>
    </lineage>
</organism>
<reference evidence="2 3" key="1">
    <citation type="journal article" date="2018" name="MBio">
        <title>Comparative Genomics Reveals the Core Gene Toolbox for the Fungus-Insect Symbiosis.</title>
        <authorList>
            <person name="Wang Y."/>
            <person name="Stata M."/>
            <person name="Wang W."/>
            <person name="Stajich J.E."/>
            <person name="White M.M."/>
            <person name="Moncalvo J.M."/>
        </authorList>
    </citation>
    <scope>NUCLEOTIDE SEQUENCE [LARGE SCALE GENOMIC DNA]</scope>
    <source>
        <strain evidence="2 3">SWE-8-4</strain>
    </source>
</reference>
<dbReference type="AlphaFoldDB" id="A0A2T9YZZ0"/>